<dbReference type="PANTHER" id="PTHR10544">
    <property type="entry name" value="60S RIBOSOMAL PROTEIN L28"/>
    <property type="match status" value="1"/>
</dbReference>
<reference evidence="7 8" key="1">
    <citation type="submission" date="2018-11" db="EMBL/GenBank/DDBJ databases">
        <authorList>
            <consortium name="Pathogen Informatics"/>
        </authorList>
    </citation>
    <scope>NUCLEOTIDE SEQUENCE [LARGE SCALE GENOMIC DNA]</scope>
</reference>
<proteinExistence type="inferred from homology"/>
<evidence type="ECO:0000256" key="5">
    <source>
        <dbReference type="ARBA" id="ARBA00035330"/>
    </source>
</evidence>
<dbReference type="OrthoDB" id="338850at2759"/>
<keyword evidence="3" id="KW-0687">Ribonucleoprotein</keyword>
<comment type="similarity">
    <text evidence="1">Belongs to the eukaryotic ribosomal protein eL28 family.</text>
</comment>
<dbReference type="Gene3D" id="3.30.390.110">
    <property type="match status" value="1"/>
</dbReference>
<dbReference type="InterPro" id="IPR002672">
    <property type="entry name" value="Ribosomal_eL28"/>
</dbReference>
<evidence type="ECO:0000259" key="6">
    <source>
        <dbReference type="Pfam" id="PF01778"/>
    </source>
</evidence>
<dbReference type="GO" id="GO:0006412">
    <property type="term" value="P:translation"/>
    <property type="evidence" value="ECO:0007669"/>
    <property type="project" value="InterPro"/>
</dbReference>
<reference evidence="9" key="2">
    <citation type="submission" date="2019-09" db="UniProtKB">
        <authorList>
            <consortium name="WormBaseParasite"/>
        </authorList>
    </citation>
    <scope>IDENTIFICATION</scope>
</reference>
<dbReference type="GO" id="GO:0005840">
    <property type="term" value="C:ribosome"/>
    <property type="evidence" value="ECO:0007669"/>
    <property type="project" value="UniProtKB-KW"/>
</dbReference>
<organism evidence="8 9">
    <name type="scientific">Heligmosomoides polygyrus</name>
    <name type="common">Parasitic roundworm</name>
    <dbReference type="NCBI Taxonomy" id="6339"/>
    <lineage>
        <taxon>Eukaryota</taxon>
        <taxon>Metazoa</taxon>
        <taxon>Ecdysozoa</taxon>
        <taxon>Nematoda</taxon>
        <taxon>Chromadorea</taxon>
        <taxon>Rhabditida</taxon>
        <taxon>Rhabditina</taxon>
        <taxon>Rhabditomorpha</taxon>
        <taxon>Strongyloidea</taxon>
        <taxon>Heligmosomidae</taxon>
        <taxon>Heligmosomoides</taxon>
    </lineage>
</organism>
<evidence type="ECO:0000256" key="1">
    <source>
        <dbReference type="ARBA" id="ARBA00007926"/>
    </source>
</evidence>
<evidence type="ECO:0000256" key="3">
    <source>
        <dbReference type="ARBA" id="ARBA00023274"/>
    </source>
</evidence>
<keyword evidence="8" id="KW-1185">Reference proteome</keyword>
<dbReference type="AlphaFoldDB" id="A0A183GS08"/>
<dbReference type="GO" id="GO:0003735">
    <property type="term" value="F:structural constituent of ribosome"/>
    <property type="evidence" value="ECO:0007669"/>
    <property type="project" value="InterPro"/>
</dbReference>
<sequence length="128" mass="14460">MSADLTWQIIRKNDRLIRRQKGIQKHFSVELFNIRGINSKSFNAMDIAPPKDGKGIVVSLKVPRKSGMPAKNVRSITLRNTDKMLRSTKTIAKSQGMTPLNKLAQRRAAVIVRSQQPKSKKHSKKIEA</sequence>
<dbReference type="GO" id="GO:1990904">
    <property type="term" value="C:ribonucleoprotein complex"/>
    <property type="evidence" value="ECO:0007669"/>
    <property type="project" value="UniProtKB-KW"/>
</dbReference>
<dbReference type="InterPro" id="IPR029004">
    <property type="entry name" value="Ribosomal_eL28/Mak16"/>
</dbReference>
<evidence type="ECO:0000256" key="4">
    <source>
        <dbReference type="ARBA" id="ARBA00035223"/>
    </source>
</evidence>
<evidence type="ECO:0000313" key="9">
    <source>
        <dbReference type="WBParaSite" id="HPBE_0002547801-mRNA-1"/>
    </source>
</evidence>
<keyword evidence="2" id="KW-0689">Ribosomal protein</keyword>
<feature type="domain" description="Ribosomal eL28/Mak16" evidence="6">
    <location>
        <begin position="5"/>
        <end position="114"/>
    </location>
</feature>
<accession>A0A183GS08</accession>
<evidence type="ECO:0000313" key="7">
    <source>
        <dbReference type="EMBL" id="VDP51565.1"/>
    </source>
</evidence>
<dbReference type="Proteomes" id="UP000050761">
    <property type="component" value="Unassembled WGS sequence"/>
</dbReference>
<dbReference type="Pfam" id="PF01778">
    <property type="entry name" value="Ribosomal_L28e"/>
    <property type="match status" value="1"/>
</dbReference>
<gene>
    <name evidence="7" type="ORF">HPBE_LOCUS25477</name>
</gene>
<accession>A0A3P8F7F7</accession>
<protein>
    <recommendedName>
        <fullName evidence="4">Large ribosomal subunit protein eL28</fullName>
    </recommendedName>
    <alternativeName>
        <fullName evidence="5">60S ribosomal protein L28</fullName>
    </alternativeName>
</protein>
<evidence type="ECO:0000256" key="2">
    <source>
        <dbReference type="ARBA" id="ARBA00022980"/>
    </source>
</evidence>
<evidence type="ECO:0000313" key="8">
    <source>
        <dbReference type="Proteomes" id="UP000050761"/>
    </source>
</evidence>
<name>A0A183GS08_HELPZ</name>
<dbReference type="WBParaSite" id="HPBE_0002547801-mRNA-1">
    <property type="protein sequence ID" value="HPBE_0002547801-mRNA-1"/>
    <property type="gene ID" value="HPBE_0002547801"/>
</dbReference>
<dbReference type="EMBL" id="UZAH01037982">
    <property type="protein sequence ID" value="VDP51565.1"/>
    <property type="molecule type" value="Genomic_DNA"/>
</dbReference>